<reference evidence="1" key="1">
    <citation type="journal article" date="2019" name="MBio">
        <title>Virus Genomes from Deep Sea Sediments Expand the Ocean Megavirome and Support Independent Origins of Viral Gigantism.</title>
        <authorList>
            <person name="Backstrom D."/>
            <person name="Yutin N."/>
            <person name="Jorgensen S.L."/>
            <person name="Dharamshi J."/>
            <person name="Homa F."/>
            <person name="Zaremba-Niedwiedzka K."/>
            <person name="Spang A."/>
            <person name="Wolf Y.I."/>
            <person name="Koonin E.V."/>
            <person name="Ettema T.J."/>
        </authorList>
    </citation>
    <scope>NUCLEOTIDE SEQUENCE</scope>
</reference>
<name>A0A481YR70_9VIRU</name>
<dbReference type="EMBL" id="MK500327">
    <property type="protein sequence ID" value="QBK85480.1"/>
    <property type="molecule type" value="Genomic_DNA"/>
</dbReference>
<proteinExistence type="predicted"/>
<protein>
    <submittedName>
        <fullName evidence="1">Uncharacterized protein</fullName>
    </submittedName>
</protein>
<evidence type="ECO:0000313" key="1">
    <source>
        <dbReference type="EMBL" id="QBK85480.1"/>
    </source>
</evidence>
<gene>
    <name evidence="1" type="ORF">LCMAC101_00670</name>
</gene>
<sequence>MAGSTQTLKSSLDARVRLDQASRLGSQRQNLGEGLMCPAGAANIQFDIYGRPANQKTLLLNDSACSHYTEWSAQRRIEVENMERPYLPICAAGLRGNADWMGKGRDIQPQNLYGEGYSGNFVRHYNTANNAPWADGPHGMSFDYYQKDIQPFSYSMDATSNLWRG</sequence>
<accession>A0A481YR70</accession>
<organism evidence="1">
    <name type="scientific">Marseillevirus LCMAC101</name>
    <dbReference type="NCBI Taxonomy" id="2506602"/>
    <lineage>
        <taxon>Viruses</taxon>
        <taxon>Varidnaviria</taxon>
        <taxon>Bamfordvirae</taxon>
        <taxon>Nucleocytoviricota</taxon>
        <taxon>Megaviricetes</taxon>
        <taxon>Pimascovirales</taxon>
        <taxon>Pimascovirales incertae sedis</taxon>
        <taxon>Marseilleviridae</taxon>
    </lineage>
</organism>